<name>A0ABT5N069_9BURK</name>
<dbReference type="Pfam" id="PF07244">
    <property type="entry name" value="POTRA"/>
    <property type="match status" value="1"/>
</dbReference>
<dbReference type="PROSITE" id="PS51779">
    <property type="entry name" value="POTRA"/>
    <property type="match status" value="1"/>
</dbReference>
<reference evidence="9 10" key="1">
    <citation type="submission" date="2023-02" db="EMBL/GenBank/DDBJ databases">
        <title>Bacterial whole genomic sequence of Curvibacter sp. HBC61.</title>
        <authorList>
            <person name="Le V."/>
            <person name="Ko S.-R."/>
            <person name="Ahn C.-Y."/>
            <person name="Oh H.-M."/>
        </authorList>
    </citation>
    <scope>NUCLEOTIDE SEQUENCE [LARGE SCALE GENOMIC DNA]</scope>
    <source>
        <strain evidence="9 10">HBC61</strain>
    </source>
</reference>
<dbReference type="InterPro" id="IPR034746">
    <property type="entry name" value="POTRA"/>
</dbReference>
<evidence type="ECO:0000259" key="8">
    <source>
        <dbReference type="PROSITE" id="PS51779"/>
    </source>
</evidence>
<keyword evidence="2" id="KW-1134">Transmembrane beta strand</keyword>
<dbReference type="InterPro" id="IPR010827">
    <property type="entry name" value="BamA/TamA_POTRA"/>
</dbReference>
<dbReference type="Pfam" id="PF01103">
    <property type="entry name" value="Omp85"/>
    <property type="match status" value="1"/>
</dbReference>
<dbReference type="PANTHER" id="PTHR12815">
    <property type="entry name" value="SORTING AND ASSEMBLY MACHINERY SAMM50 PROTEIN FAMILY MEMBER"/>
    <property type="match status" value="1"/>
</dbReference>
<evidence type="ECO:0000256" key="1">
    <source>
        <dbReference type="ARBA" id="ARBA00004370"/>
    </source>
</evidence>
<gene>
    <name evidence="9" type="ORF">PSQ40_14090</name>
</gene>
<feature type="compositionally biased region" description="Pro residues" evidence="7">
    <location>
        <begin position="133"/>
        <end position="145"/>
    </location>
</feature>
<keyword evidence="6" id="KW-0998">Cell outer membrane</keyword>
<accession>A0ABT5N069</accession>
<dbReference type="PANTHER" id="PTHR12815:SF47">
    <property type="entry name" value="TRANSLOCATION AND ASSEMBLY MODULE SUBUNIT TAMA"/>
    <property type="match status" value="1"/>
</dbReference>
<keyword evidence="10" id="KW-1185">Reference proteome</keyword>
<keyword evidence="5" id="KW-0472">Membrane</keyword>
<feature type="region of interest" description="Disordered" evidence="7">
    <location>
        <begin position="107"/>
        <end position="147"/>
    </location>
</feature>
<evidence type="ECO:0000256" key="4">
    <source>
        <dbReference type="ARBA" id="ARBA00022729"/>
    </source>
</evidence>
<dbReference type="EMBL" id="JAQSIP010000006">
    <property type="protein sequence ID" value="MDD0839712.1"/>
    <property type="molecule type" value="Genomic_DNA"/>
</dbReference>
<evidence type="ECO:0000256" key="3">
    <source>
        <dbReference type="ARBA" id="ARBA00022692"/>
    </source>
</evidence>
<comment type="caution">
    <text evidence="9">The sequence shown here is derived from an EMBL/GenBank/DDBJ whole genome shotgun (WGS) entry which is preliminary data.</text>
</comment>
<sequence>MFGFGRGKPAHTPAFLWLVWLLLFTLGSAWAADPRPSSPPAAFDLQVDAPETLREHLLRHLDLQQYRGLQDLDREELDRLLGSAHDNALELLATQGYFGAQVGLRVEDHGAPSAPGDTDQPTETTAGRTDPATVPPGSSPAPPAAARPRWTIHLTVQAGEPVRISRVTLRLQGEIEATNALTAQQKDLDDSWGLRPGSIFTQAAWDQAKTEALRRLSANRFPTSRLLHSEAAIDTDRHEAVLSLTLDSGPDYRFGTLVVEGTRLHDAELVRRLAQIPPGTVYTQTRLLEAQQRVADSGYFDSVFMSLDTQGDPQNATVRVQVREAKLHKWVLGLGASTDSGARLSSEYTHRKLPWLGWRAINKLSLDRETKSLGTELTGQPDTDNWRNVTSAQLQRQLGGSAPVNSLSLKAGRTKTEERYDRNVYLQYDHAITQSVPRENASSVSANYAWTRRNFNSLPFPTQGFGLAVELGAGVTLGAQRDPYLRSRARILGFVPVGASPNRSLASTPRLAWRAEGGAIAARSQVVLPSTQRFLTGGDTTVRGYGYREIGVEQADGSLSAGRYLAVGSLEWQQPLRSEGRTTAWDAAVFVDAGAVANQASELKAKVGVGAGARWRSPVGPLAVDLAWGVATRRLRLHLNLGFSF</sequence>
<dbReference type="RefSeq" id="WP_273952191.1">
    <property type="nucleotide sequence ID" value="NZ_JAQSIP010000006.1"/>
</dbReference>
<comment type="subcellular location">
    <subcellularLocation>
        <location evidence="1">Membrane</location>
    </subcellularLocation>
</comment>
<dbReference type="Gene3D" id="2.40.160.50">
    <property type="entry name" value="membrane protein fhac: a member of the omp85/tpsb transporter family"/>
    <property type="match status" value="1"/>
</dbReference>
<evidence type="ECO:0000256" key="7">
    <source>
        <dbReference type="SAM" id="MobiDB-lite"/>
    </source>
</evidence>
<evidence type="ECO:0000313" key="9">
    <source>
        <dbReference type="EMBL" id="MDD0839712.1"/>
    </source>
</evidence>
<proteinExistence type="predicted"/>
<keyword evidence="4" id="KW-0732">Signal</keyword>
<evidence type="ECO:0000256" key="2">
    <source>
        <dbReference type="ARBA" id="ARBA00022452"/>
    </source>
</evidence>
<dbReference type="InterPro" id="IPR000184">
    <property type="entry name" value="Bac_surfAg_D15"/>
</dbReference>
<protein>
    <submittedName>
        <fullName evidence="9">BamA/TamA family outer membrane protein</fullName>
    </submittedName>
</protein>
<dbReference type="InterPro" id="IPR039910">
    <property type="entry name" value="D15-like"/>
</dbReference>
<dbReference type="Proteomes" id="UP001528673">
    <property type="component" value="Unassembled WGS sequence"/>
</dbReference>
<organism evidence="9 10">
    <name type="scientific">Curvibacter cyanobacteriorum</name>
    <dbReference type="NCBI Taxonomy" id="3026422"/>
    <lineage>
        <taxon>Bacteria</taxon>
        <taxon>Pseudomonadati</taxon>
        <taxon>Pseudomonadota</taxon>
        <taxon>Betaproteobacteria</taxon>
        <taxon>Burkholderiales</taxon>
        <taxon>Comamonadaceae</taxon>
        <taxon>Curvibacter</taxon>
    </lineage>
</organism>
<evidence type="ECO:0000313" key="10">
    <source>
        <dbReference type="Proteomes" id="UP001528673"/>
    </source>
</evidence>
<evidence type="ECO:0000256" key="5">
    <source>
        <dbReference type="ARBA" id="ARBA00023136"/>
    </source>
</evidence>
<dbReference type="Gene3D" id="3.10.20.310">
    <property type="entry name" value="membrane protein fhac"/>
    <property type="match status" value="2"/>
</dbReference>
<keyword evidence="3" id="KW-0812">Transmembrane</keyword>
<feature type="domain" description="POTRA" evidence="8">
    <location>
        <begin position="252"/>
        <end position="325"/>
    </location>
</feature>
<evidence type="ECO:0000256" key="6">
    <source>
        <dbReference type="ARBA" id="ARBA00023237"/>
    </source>
</evidence>